<dbReference type="PROSITE" id="PS00198">
    <property type="entry name" value="4FE4S_FER_1"/>
    <property type="match status" value="2"/>
</dbReference>
<proteinExistence type="predicted"/>
<organism evidence="6 7">
    <name type="scientific">Succinatimonas hippei (strain DSM 22608 / JCM 16073 / KCTC 15190 / YIT 12066)</name>
    <dbReference type="NCBI Taxonomy" id="762983"/>
    <lineage>
        <taxon>Bacteria</taxon>
        <taxon>Pseudomonadati</taxon>
        <taxon>Pseudomonadota</taxon>
        <taxon>Gammaproteobacteria</taxon>
        <taxon>Aeromonadales</taxon>
        <taxon>Succinivibrionaceae</taxon>
        <taxon>Succinatimonas</taxon>
    </lineage>
</organism>
<keyword evidence="2" id="KW-0479">Metal-binding</keyword>
<keyword evidence="7" id="KW-1185">Reference proteome</keyword>
<keyword evidence="4" id="KW-0411">Iron-sulfur</keyword>
<evidence type="ECO:0000313" key="7">
    <source>
        <dbReference type="Proteomes" id="UP000018458"/>
    </source>
</evidence>
<comment type="caution">
    <text evidence="6">The sequence shown here is derived from an EMBL/GenBank/DDBJ whole genome shotgun (WGS) entry which is preliminary data.</text>
</comment>
<reference evidence="6 7" key="1">
    <citation type="submission" date="2011-01" db="EMBL/GenBank/DDBJ databases">
        <authorList>
            <person name="Weinstock G."/>
            <person name="Sodergren E."/>
            <person name="Clifton S."/>
            <person name="Fulton L."/>
            <person name="Fulton B."/>
            <person name="Courtney L."/>
            <person name="Fronick C."/>
            <person name="Harrison M."/>
            <person name="Strong C."/>
            <person name="Farmer C."/>
            <person name="Delahaunty K."/>
            <person name="Markovic C."/>
            <person name="Hall O."/>
            <person name="Minx P."/>
            <person name="Tomlinson C."/>
            <person name="Mitreva M."/>
            <person name="Hou S."/>
            <person name="Chen J."/>
            <person name="Wollam A."/>
            <person name="Pepin K.H."/>
            <person name="Johnson M."/>
            <person name="Bhonagiri V."/>
            <person name="Zhang X."/>
            <person name="Suruliraj S."/>
            <person name="Warren W."/>
            <person name="Chinwalla A."/>
            <person name="Mardis E.R."/>
            <person name="Wilson R.K."/>
        </authorList>
    </citation>
    <scope>NUCLEOTIDE SEQUENCE [LARGE SCALE GENOMIC DNA]</scope>
    <source>
        <strain evidence="7">DSM 22608 / JCM 16073 / KCTC 15190 / YIT 12066</strain>
    </source>
</reference>
<dbReference type="InterPro" id="IPR017900">
    <property type="entry name" value="4Fe4S_Fe_S_CS"/>
</dbReference>
<dbReference type="InterPro" id="IPR050157">
    <property type="entry name" value="PSI_iron-sulfur_center"/>
</dbReference>
<dbReference type="PANTHER" id="PTHR24960:SF79">
    <property type="entry name" value="PHOTOSYSTEM I IRON-SULFUR CENTER"/>
    <property type="match status" value="1"/>
</dbReference>
<dbReference type="Pfam" id="PF00037">
    <property type="entry name" value="Fer4"/>
    <property type="match status" value="2"/>
</dbReference>
<dbReference type="PROSITE" id="PS51379">
    <property type="entry name" value="4FE4S_FER_2"/>
    <property type="match status" value="2"/>
</dbReference>
<name>E8LH84_SUCHY</name>
<dbReference type="eggNOG" id="COG1142">
    <property type="taxonomic scope" value="Bacteria"/>
</dbReference>
<dbReference type="OrthoDB" id="9803397at2"/>
<feature type="domain" description="4Fe-4S ferredoxin-type" evidence="5">
    <location>
        <begin position="30"/>
        <end position="60"/>
    </location>
</feature>
<keyword evidence="3" id="KW-0408">Iron</keyword>
<evidence type="ECO:0000256" key="1">
    <source>
        <dbReference type="ARBA" id="ARBA00022485"/>
    </source>
</evidence>
<dbReference type="HOGENOM" id="CLU_139698_11_4_6"/>
<evidence type="ECO:0000256" key="4">
    <source>
        <dbReference type="ARBA" id="ARBA00023014"/>
    </source>
</evidence>
<dbReference type="EMBL" id="AEVO01000002">
    <property type="protein sequence ID" value="EFY08134.1"/>
    <property type="molecule type" value="Genomic_DNA"/>
</dbReference>
<dbReference type="GO" id="GO:0046872">
    <property type="term" value="F:metal ion binding"/>
    <property type="evidence" value="ECO:0007669"/>
    <property type="project" value="UniProtKB-KW"/>
</dbReference>
<evidence type="ECO:0000259" key="5">
    <source>
        <dbReference type="PROSITE" id="PS51379"/>
    </source>
</evidence>
<dbReference type="PANTHER" id="PTHR24960">
    <property type="entry name" value="PHOTOSYSTEM I IRON-SULFUR CENTER-RELATED"/>
    <property type="match status" value="1"/>
</dbReference>
<protein>
    <submittedName>
        <fullName evidence="6">4Fe-4S binding domain protein</fullName>
    </submittedName>
</protein>
<dbReference type="Proteomes" id="UP000018458">
    <property type="component" value="Unassembled WGS sequence"/>
</dbReference>
<feature type="domain" description="4Fe-4S ferredoxin-type" evidence="5">
    <location>
        <begin position="1"/>
        <end position="29"/>
    </location>
</feature>
<dbReference type="GO" id="GO:0051539">
    <property type="term" value="F:4 iron, 4 sulfur cluster binding"/>
    <property type="evidence" value="ECO:0007669"/>
    <property type="project" value="UniProtKB-KW"/>
</dbReference>
<evidence type="ECO:0000313" key="6">
    <source>
        <dbReference type="EMBL" id="EFY08134.1"/>
    </source>
</evidence>
<sequence length="67" mass="7194">MFFIDPEVCTGCGECKDACPCDAISEDENGRCVIDTDLCADCGACLDVCEFGSIFEASQEEIDSLKI</sequence>
<evidence type="ECO:0000256" key="2">
    <source>
        <dbReference type="ARBA" id="ARBA00022723"/>
    </source>
</evidence>
<evidence type="ECO:0000256" key="3">
    <source>
        <dbReference type="ARBA" id="ARBA00023004"/>
    </source>
</evidence>
<keyword evidence="1" id="KW-0004">4Fe-4S</keyword>
<dbReference type="Gene3D" id="3.30.70.20">
    <property type="match status" value="2"/>
</dbReference>
<dbReference type="RefSeq" id="WP_009142272.1">
    <property type="nucleotide sequence ID" value="NZ_GL830940.1"/>
</dbReference>
<dbReference type="STRING" id="762983.HMPREF9444_00042"/>
<dbReference type="AlphaFoldDB" id="E8LH84"/>
<accession>E8LH84</accession>
<dbReference type="InterPro" id="IPR017896">
    <property type="entry name" value="4Fe4S_Fe-S-bd"/>
</dbReference>
<gene>
    <name evidence="6" type="ORF">HMPREF9444_00042</name>
</gene>
<dbReference type="SUPFAM" id="SSF54862">
    <property type="entry name" value="4Fe-4S ferredoxins"/>
    <property type="match status" value="1"/>
</dbReference>